<comment type="caution">
    <text evidence="2">The sequence shown here is derived from an EMBL/GenBank/DDBJ whole genome shotgun (WGS) entry which is preliminary data.</text>
</comment>
<name>A0ABS8SB97_DATST</name>
<reference evidence="2 3" key="1">
    <citation type="journal article" date="2021" name="BMC Genomics">
        <title>Datura genome reveals duplications of psychoactive alkaloid biosynthetic genes and high mutation rate following tissue culture.</title>
        <authorList>
            <person name="Rajewski A."/>
            <person name="Carter-House D."/>
            <person name="Stajich J."/>
            <person name="Litt A."/>
        </authorList>
    </citation>
    <scope>NUCLEOTIDE SEQUENCE [LARGE SCALE GENOMIC DNA]</scope>
    <source>
        <strain evidence="2">AR-01</strain>
    </source>
</reference>
<evidence type="ECO:0000313" key="2">
    <source>
        <dbReference type="EMBL" id="MCD7456034.1"/>
    </source>
</evidence>
<protein>
    <submittedName>
        <fullName evidence="2">Uncharacterized protein</fullName>
    </submittedName>
</protein>
<gene>
    <name evidence="2" type="ORF">HAX54_030507</name>
</gene>
<keyword evidence="3" id="KW-1185">Reference proteome</keyword>
<dbReference type="EMBL" id="JACEIK010000383">
    <property type="protein sequence ID" value="MCD7456034.1"/>
    <property type="molecule type" value="Genomic_DNA"/>
</dbReference>
<accession>A0ABS8SB97</accession>
<sequence length="132" mass="15034">MQECISMASIHNHQWTQKAKLSKSIILQHENLKADALGSLQVVWGKDNSEFPLTLLRIYNCTYCKGIWTRKGPYARIVTAQASSWYPSLPENHAAQLEINTFPSIDACTSQSPKEKRLKRSSKSTQEEQCKH</sequence>
<organism evidence="2 3">
    <name type="scientific">Datura stramonium</name>
    <name type="common">Jimsonweed</name>
    <name type="synonym">Common thornapple</name>
    <dbReference type="NCBI Taxonomy" id="4076"/>
    <lineage>
        <taxon>Eukaryota</taxon>
        <taxon>Viridiplantae</taxon>
        <taxon>Streptophyta</taxon>
        <taxon>Embryophyta</taxon>
        <taxon>Tracheophyta</taxon>
        <taxon>Spermatophyta</taxon>
        <taxon>Magnoliopsida</taxon>
        <taxon>eudicotyledons</taxon>
        <taxon>Gunneridae</taxon>
        <taxon>Pentapetalae</taxon>
        <taxon>asterids</taxon>
        <taxon>lamiids</taxon>
        <taxon>Solanales</taxon>
        <taxon>Solanaceae</taxon>
        <taxon>Solanoideae</taxon>
        <taxon>Datureae</taxon>
        <taxon>Datura</taxon>
    </lineage>
</organism>
<feature type="region of interest" description="Disordered" evidence="1">
    <location>
        <begin position="107"/>
        <end position="132"/>
    </location>
</feature>
<evidence type="ECO:0000313" key="3">
    <source>
        <dbReference type="Proteomes" id="UP000823775"/>
    </source>
</evidence>
<dbReference type="Proteomes" id="UP000823775">
    <property type="component" value="Unassembled WGS sequence"/>
</dbReference>
<proteinExistence type="predicted"/>
<evidence type="ECO:0000256" key="1">
    <source>
        <dbReference type="SAM" id="MobiDB-lite"/>
    </source>
</evidence>